<dbReference type="EMBL" id="JADLQN010000001">
    <property type="protein sequence ID" value="MBF6353280.1"/>
    <property type="molecule type" value="Genomic_DNA"/>
</dbReference>
<evidence type="ECO:0000313" key="3">
    <source>
        <dbReference type="Proteomes" id="UP000707731"/>
    </source>
</evidence>
<feature type="transmembrane region" description="Helical" evidence="1">
    <location>
        <begin position="156"/>
        <end position="176"/>
    </location>
</feature>
<keyword evidence="1" id="KW-0472">Membrane</keyword>
<proteinExistence type="predicted"/>
<protein>
    <submittedName>
        <fullName evidence="2">M50 family metallopeptidase</fullName>
    </submittedName>
</protein>
<dbReference type="InterPro" id="IPR049500">
    <property type="entry name" value="Peptidase_M50B-like"/>
</dbReference>
<accession>A0ABS0D465</accession>
<feature type="transmembrane region" description="Helical" evidence="1">
    <location>
        <begin position="38"/>
        <end position="57"/>
    </location>
</feature>
<evidence type="ECO:0000313" key="2">
    <source>
        <dbReference type="EMBL" id="MBF6353280.1"/>
    </source>
</evidence>
<evidence type="ECO:0000256" key="1">
    <source>
        <dbReference type="SAM" id="Phobius"/>
    </source>
</evidence>
<keyword evidence="1" id="KW-0812">Transmembrane</keyword>
<keyword evidence="3" id="KW-1185">Reference proteome</keyword>
<sequence>MRRAGVVARVRRVQTDEFFERGASIVDRLTNTQEPPPWQLVLVTGALALLLVSYGPLWRMARNVVTIVHEGGHALAALLTGRRLDRITLHSDTSGLTVSSGKPYGPGMILTALAGYPAPPLLGLGFAALLGADRITLMLWTSIVLLAAVLIKVRNLYGAFTVVTLGGLIFVVSWFGTDIVQAAFAYLAAWFLLFAGLRPVIEMQRGRRRGWGNPGAVGSDADQLAGLTKLPALFWVVVFAATAVAALVYGGGLLFSEATGICVPLVSSGDCPAPSI</sequence>
<dbReference type="Pfam" id="PF13398">
    <property type="entry name" value="Peptidase_M50B"/>
    <property type="match status" value="1"/>
</dbReference>
<reference evidence="2 3" key="1">
    <citation type="submission" date="2020-10" db="EMBL/GenBank/DDBJ databases">
        <title>Identification of Nocardia species via Next-generation sequencing and recognition of intraspecies genetic diversity.</title>
        <authorList>
            <person name="Li P."/>
            <person name="Li P."/>
            <person name="Lu B."/>
        </authorList>
    </citation>
    <scope>NUCLEOTIDE SEQUENCE [LARGE SCALE GENOMIC DNA]</scope>
    <source>
        <strain evidence="2 3">BJ06-0143</strain>
    </source>
</reference>
<feature type="transmembrane region" description="Helical" evidence="1">
    <location>
        <begin position="109"/>
        <end position="129"/>
    </location>
</feature>
<organism evidence="2 3">
    <name type="scientific">Nocardia higoensis</name>
    <dbReference type="NCBI Taxonomy" id="228599"/>
    <lineage>
        <taxon>Bacteria</taxon>
        <taxon>Bacillati</taxon>
        <taxon>Actinomycetota</taxon>
        <taxon>Actinomycetes</taxon>
        <taxon>Mycobacteriales</taxon>
        <taxon>Nocardiaceae</taxon>
        <taxon>Nocardia</taxon>
    </lineage>
</organism>
<feature type="transmembrane region" description="Helical" evidence="1">
    <location>
        <begin position="232"/>
        <end position="255"/>
    </location>
</feature>
<comment type="caution">
    <text evidence="2">The sequence shown here is derived from an EMBL/GenBank/DDBJ whole genome shotgun (WGS) entry which is preliminary data.</text>
</comment>
<dbReference type="Proteomes" id="UP000707731">
    <property type="component" value="Unassembled WGS sequence"/>
</dbReference>
<gene>
    <name evidence="2" type="ORF">IU449_01740</name>
</gene>
<feature type="transmembrane region" description="Helical" evidence="1">
    <location>
        <begin position="182"/>
        <end position="201"/>
    </location>
</feature>
<keyword evidence="1" id="KW-1133">Transmembrane helix</keyword>
<name>A0ABS0D465_9NOCA</name>